<gene>
    <name evidence="1" type="ORF">ABT39_MTgene2089</name>
</gene>
<geneLocation type="mitochondrion" evidence="1"/>
<name>A0A101LV98_PICGL</name>
<evidence type="ECO:0000313" key="1">
    <source>
        <dbReference type="EMBL" id="KUM45986.1"/>
    </source>
</evidence>
<accession>A0A101LV98</accession>
<comment type="caution">
    <text evidence="1">The sequence shown here is derived from an EMBL/GenBank/DDBJ whole genome shotgun (WGS) entry which is preliminary data.</text>
</comment>
<organism evidence="1">
    <name type="scientific">Picea glauca</name>
    <name type="common">White spruce</name>
    <name type="synonym">Pinus glauca</name>
    <dbReference type="NCBI Taxonomy" id="3330"/>
    <lineage>
        <taxon>Eukaryota</taxon>
        <taxon>Viridiplantae</taxon>
        <taxon>Streptophyta</taxon>
        <taxon>Embryophyta</taxon>
        <taxon>Tracheophyta</taxon>
        <taxon>Spermatophyta</taxon>
        <taxon>Pinopsida</taxon>
        <taxon>Pinidae</taxon>
        <taxon>Conifers I</taxon>
        <taxon>Pinales</taxon>
        <taxon>Pinaceae</taxon>
        <taxon>Picea</taxon>
    </lineage>
</organism>
<dbReference type="EMBL" id="LKAM01000014">
    <property type="protein sequence ID" value="KUM45986.1"/>
    <property type="molecule type" value="Genomic_DNA"/>
</dbReference>
<keyword evidence="1" id="KW-0496">Mitochondrion</keyword>
<reference evidence="1" key="1">
    <citation type="journal article" date="2015" name="Genome Biol. Evol.">
        <title>Organellar Genomes of White Spruce (Picea glauca): Assembly and Annotation.</title>
        <authorList>
            <person name="Jackman S.D."/>
            <person name="Warren R.L."/>
            <person name="Gibb E.A."/>
            <person name="Vandervalk B.P."/>
            <person name="Mohamadi H."/>
            <person name="Chu J."/>
            <person name="Raymond A."/>
            <person name="Pleasance S."/>
            <person name="Coope R."/>
            <person name="Wildung M.R."/>
            <person name="Ritland C.E."/>
            <person name="Bousquet J."/>
            <person name="Jones S.J."/>
            <person name="Bohlmann J."/>
            <person name="Birol I."/>
        </authorList>
    </citation>
    <scope>NUCLEOTIDE SEQUENCE [LARGE SCALE GENOMIC DNA]</scope>
    <source>
        <tissue evidence="1">Flushing bud</tissue>
    </source>
</reference>
<sequence>MMYMSLLIMGKPQALLLLLGQQNYNQLQNLIYLGQLLDLLLDLELLPCL</sequence>
<proteinExistence type="predicted"/>
<dbReference type="AlphaFoldDB" id="A0A101LV98"/>
<protein>
    <submittedName>
        <fullName evidence="1">Uncharacterized protein</fullName>
    </submittedName>
</protein>